<comment type="caution">
    <text evidence="1">The sequence shown here is derived from an EMBL/GenBank/DDBJ whole genome shotgun (WGS) entry which is preliminary data.</text>
</comment>
<name>A0ABD3HF29_9MARC</name>
<keyword evidence="2" id="KW-1185">Reference proteome</keyword>
<proteinExistence type="predicted"/>
<gene>
    <name evidence="1" type="ORF">R1sor_016474</name>
</gene>
<dbReference type="EMBL" id="JBJQOH010000004">
    <property type="protein sequence ID" value="KAL3690165.1"/>
    <property type="molecule type" value="Genomic_DNA"/>
</dbReference>
<organism evidence="1 2">
    <name type="scientific">Riccia sorocarpa</name>
    <dbReference type="NCBI Taxonomy" id="122646"/>
    <lineage>
        <taxon>Eukaryota</taxon>
        <taxon>Viridiplantae</taxon>
        <taxon>Streptophyta</taxon>
        <taxon>Embryophyta</taxon>
        <taxon>Marchantiophyta</taxon>
        <taxon>Marchantiopsida</taxon>
        <taxon>Marchantiidae</taxon>
        <taxon>Marchantiales</taxon>
        <taxon>Ricciaceae</taxon>
        <taxon>Riccia</taxon>
    </lineage>
</organism>
<evidence type="ECO:0000313" key="2">
    <source>
        <dbReference type="Proteomes" id="UP001633002"/>
    </source>
</evidence>
<dbReference type="AlphaFoldDB" id="A0ABD3HF29"/>
<dbReference type="Proteomes" id="UP001633002">
    <property type="component" value="Unassembled WGS sequence"/>
</dbReference>
<reference evidence="1 2" key="1">
    <citation type="submission" date="2024-09" db="EMBL/GenBank/DDBJ databases">
        <title>Chromosome-scale assembly of Riccia sorocarpa.</title>
        <authorList>
            <person name="Paukszto L."/>
        </authorList>
    </citation>
    <scope>NUCLEOTIDE SEQUENCE [LARGE SCALE GENOMIC DNA]</scope>
    <source>
        <strain evidence="1">LP-2024</strain>
        <tissue evidence="1">Aerial parts of the thallus</tissue>
    </source>
</reference>
<accession>A0ABD3HF29</accession>
<sequence length="141" mass="16348">MMRDQRISKPELPMARERESAEFAGHDLVLEFKEHIKRIGRNIYIDDGYIDMLMVESACGINTSEMRWHEELLRVLWCSVMRVYGNSEQLGLGSGFPNHPHCFLARITFHSQAEEMANFQNGDNFGYRQDLDSVNCFLSAK</sequence>
<evidence type="ECO:0000313" key="1">
    <source>
        <dbReference type="EMBL" id="KAL3690165.1"/>
    </source>
</evidence>
<protein>
    <submittedName>
        <fullName evidence="1">Uncharacterized protein</fullName>
    </submittedName>
</protein>